<feature type="domain" description="FAD-binding FR-type" evidence="1">
    <location>
        <begin position="32"/>
        <end position="160"/>
    </location>
</feature>
<evidence type="ECO:0000313" key="3">
    <source>
        <dbReference type="Proteomes" id="UP000241118"/>
    </source>
</evidence>
<dbReference type="InterPro" id="IPR007037">
    <property type="entry name" value="SIP_rossman_dom"/>
</dbReference>
<dbReference type="OrthoDB" id="3291337at2"/>
<dbReference type="PANTHER" id="PTHR30157:SF0">
    <property type="entry name" value="NADPH-DEPENDENT FERRIC-CHELATE REDUCTASE"/>
    <property type="match status" value="1"/>
</dbReference>
<dbReference type="InterPro" id="IPR039374">
    <property type="entry name" value="SIP_fam"/>
</dbReference>
<dbReference type="Pfam" id="PF08021">
    <property type="entry name" value="FAD_binding_9"/>
    <property type="match status" value="1"/>
</dbReference>
<dbReference type="Gene3D" id="3.40.50.80">
    <property type="entry name" value="Nucleotide-binding domain of ferredoxin-NADP reductase (FNR) module"/>
    <property type="match status" value="1"/>
</dbReference>
<dbReference type="Proteomes" id="UP000241118">
    <property type="component" value="Unassembled WGS sequence"/>
</dbReference>
<protein>
    <submittedName>
        <fullName evidence="2">NADPH-dependent ferric siderophore reductase</fullName>
    </submittedName>
</protein>
<reference evidence="2 3" key="1">
    <citation type="submission" date="2018-03" db="EMBL/GenBank/DDBJ databases">
        <title>Genomic Encyclopedia of Type Strains, Phase III (KMG-III): the genomes of soil and plant-associated and newly described type strains.</title>
        <authorList>
            <person name="Whitman W."/>
        </authorList>
    </citation>
    <scope>NUCLEOTIDE SEQUENCE [LARGE SCALE GENOMIC DNA]</scope>
    <source>
        <strain evidence="2 3">CGMCC 4.7097</strain>
    </source>
</reference>
<dbReference type="PROSITE" id="PS51384">
    <property type="entry name" value="FAD_FR"/>
    <property type="match status" value="1"/>
</dbReference>
<dbReference type="InterPro" id="IPR017927">
    <property type="entry name" value="FAD-bd_FR_type"/>
</dbReference>
<proteinExistence type="predicted"/>
<comment type="caution">
    <text evidence="2">The sequence shown here is derived from an EMBL/GenBank/DDBJ whole genome shotgun (WGS) entry which is preliminary data.</text>
</comment>
<dbReference type="Gene3D" id="2.40.30.10">
    <property type="entry name" value="Translation factors"/>
    <property type="match status" value="1"/>
</dbReference>
<sequence>MPRYSTLDQLQLKVLTKAASLVTAPANQRDVFDQFAMAVTAVADLAPHLRRVTFHAAGFADFAVTGPDECFGLLMPPPGRPLTMPSADRVNVRTALRALPAEDRPDLRWYTIRAHRPDVGEIDVDFVLHGDAGPGTRWANRAEVGRTAGFRAGNSGYRPPSAGTVLLAADETALPALGAILASGVPADTRIFAEVPGEDYRVDLDGPVTWLYRGTDAPGAHMLRAITDLPSPTPDYAWVCGESALATAVRRHLVKDRGLDRRSVTFSGYWKLGAART</sequence>
<dbReference type="GO" id="GO:0016491">
    <property type="term" value="F:oxidoreductase activity"/>
    <property type="evidence" value="ECO:0007669"/>
    <property type="project" value="InterPro"/>
</dbReference>
<dbReference type="EMBL" id="PYAX01000004">
    <property type="protein sequence ID" value="PSL56248.1"/>
    <property type="molecule type" value="Genomic_DNA"/>
</dbReference>
<dbReference type="InterPro" id="IPR013113">
    <property type="entry name" value="SIP_FAD-bd"/>
</dbReference>
<gene>
    <name evidence="2" type="ORF">B0I31_104539</name>
</gene>
<keyword evidence="3" id="KW-1185">Reference proteome</keyword>
<dbReference type="RefSeq" id="WP_106615889.1">
    <property type="nucleotide sequence ID" value="NZ_PYAX01000004.1"/>
</dbReference>
<dbReference type="InterPro" id="IPR039261">
    <property type="entry name" value="FNR_nucleotide-bd"/>
</dbReference>
<name>A0A2P8ICP7_SACCR</name>
<organism evidence="2 3">
    <name type="scientific">Saccharothrix carnea</name>
    <dbReference type="NCBI Taxonomy" id="1280637"/>
    <lineage>
        <taxon>Bacteria</taxon>
        <taxon>Bacillati</taxon>
        <taxon>Actinomycetota</taxon>
        <taxon>Actinomycetes</taxon>
        <taxon>Pseudonocardiales</taxon>
        <taxon>Pseudonocardiaceae</taxon>
        <taxon>Saccharothrix</taxon>
    </lineage>
</organism>
<accession>A0A2P8ICP7</accession>
<evidence type="ECO:0000313" key="2">
    <source>
        <dbReference type="EMBL" id="PSL56248.1"/>
    </source>
</evidence>
<dbReference type="AlphaFoldDB" id="A0A2P8ICP7"/>
<dbReference type="PANTHER" id="PTHR30157">
    <property type="entry name" value="FERRIC REDUCTASE, NADPH-DEPENDENT"/>
    <property type="match status" value="1"/>
</dbReference>
<dbReference type="Pfam" id="PF04954">
    <property type="entry name" value="SIP"/>
    <property type="match status" value="1"/>
</dbReference>
<evidence type="ECO:0000259" key="1">
    <source>
        <dbReference type="PROSITE" id="PS51384"/>
    </source>
</evidence>
<dbReference type="CDD" id="cd06193">
    <property type="entry name" value="siderophore_interacting"/>
    <property type="match status" value="1"/>
</dbReference>